<dbReference type="Proteomes" id="UP000635565">
    <property type="component" value="Unassembled WGS sequence"/>
</dbReference>
<dbReference type="SUPFAM" id="SSF46785">
    <property type="entry name" value="Winged helix' DNA-binding domain"/>
    <property type="match status" value="1"/>
</dbReference>
<dbReference type="Gene3D" id="1.10.10.10">
    <property type="entry name" value="Winged helix-like DNA-binding domain superfamily/Winged helix DNA-binding domain"/>
    <property type="match status" value="1"/>
</dbReference>
<dbReference type="PANTHER" id="PTHR33154:SF33">
    <property type="entry name" value="TRANSCRIPTIONAL REPRESSOR SDPR"/>
    <property type="match status" value="1"/>
</dbReference>
<comment type="caution">
    <text evidence="5">The sequence shown here is derived from an EMBL/GenBank/DDBJ whole genome shotgun (WGS) entry which is preliminary data.</text>
</comment>
<evidence type="ECO:0000256" key="3">
    <source>
        <dbReference type="ARBA" id="ARBA00023163"/>
    </source>
</evidence>
<proteinExistence type="predicted"/>
<evidence type="ECO:0000313" key="5">
    <source>
        <dbReference type="EMBL" id="GHO88628.1"/>
    </source>
</evidence>
<dbReference type="PRINTS" id="PR00778">
    <property type="entry name" value="HTHARSR"/>
</dbReference>
<evidence type="ECO:0000256" key="2">
    <source>
        <dbReference type="ARBA" id="ARBA00023125"/>
    </source>
</evidence>
<dbReference type="EMBL" id="BNJJ01000026">
    <property type="protein sequence ID" value="GHO88628.1"/>
    <property type="molecule type" value="Genomic_DNA"/>
</dbReference>
<dbReference type="CDD" id="cd00090">
    <property type="entry name" value="HTH_ARSR"/>
    <property type="match status" value="1"/>
</dbReference>
<organism evidence="5 6">
    <name type="scientific">Dictyobacter formicarum</name>
    <dbReference type="NCBI Taxonomy" id="2778368"/>
    <lineage>
        <taxon>Bacteria</taxon>
        <taxon>Bacillati</taxon>
        <taxon>Chloroflexota</taxon>
        <taxon>Ktedonobacteria</taxon>
        <taxon>Ktedonobacterales</taxon>
        <taxon>Dictyobacteraceae</taxon>
        <taxon>Dictyobacter</taxon>
    </lineage>
</organism>
<reference evidence="5 6" key="1">
    <citation type="journal article" date="2021" name="Int. J. Syst. Evol. Microbiol.">
        <title>Reticulibacter mediterranei gen. nov., sp. nov., within the new family Reticulibacteraceae fam. nov., and Ktedonospora formicarum gen. nov., sp. nov., Ktedonobacter robiniae sp. nov., Dictyobacter formicarum sp. nov. and Dictyobacter arantiisoli sp. nov., belonging to the class Ktedonobacteria.</title>
        <authorList>
            <person name="Yabe S."/>
            <person name="Zheng Y."/>
            <person name="Wang C.M."/>
            <person name="Sakai Y."/>
            <person name="Abe K."/>
            <person name="Yokota A."/>
            <person name="Donadio S."/>
            <person name="Cavaletti L."/>
            <person name="Monciardini P."/>
        </authorList>
    </citation>
    <scope>NUCLEOTIDE SEQUENCE [LARGE SCALE GENOMIC DNA]</scope>
    <source>
        <strain evidence="5 6">SOSP1-9</strain>
    </source>
</reference>
<dbReference type="PANTHER" id="PTHR33154">
    <property type="entry name" value="TRANSCRIPTIONAL REGULATOR, ARSR FAMILY"/>
    <property type="match status" value="1"/>
</dbReference>
<dbReference type="Pfam" id="PF09860">
    <property type="entry name" value="DUF2087"/>
    <property type="match status" value="1"/>
</dbReference>
<evidence type="ECO:0000259" key="4">
    <source>
        <dbReference type="PROSITE" id="PS50987"/>
    </source>
</evidence>
<dbReference type="InterPro" id="IPR001845">
    <property type="entry name" value="HTH_ArsR_DNA-bd_dom"/>
</dbReference>
<keyword evidence="2" id="KW-0238">DNA-binding</keyword>
<accession>A0ABQ3VST2</accession>
<dbReference type="NCBIfam" id="NF033788">
    <property type="entry name" value="HTH_metalloreg"/>
    <property type="match status" value="1"/>
</dbReference>
<sequence>MSAEDFQILLQFFKVLADETRLKLLGLLANREQSVEELAAQLQLRAPTVSHHLARLKETGLVGMRPDGNTHLYWLDSEALQTMSKGLLSSERMASLVDDVAGDAWERKVLKDFFEGSRLKEIPASRKKRSVVLRWFATQFEEGTRYTEKQVNEIIQRHHEDASSIRRELIGEKLMQRENGTYWRV</sequence>
<dbReference type="InterPro" id="IPR011991">
    <property type="entry name" value="ArsR-like_HTH"/>
</dbReference>
<keyword evidence="1" id="KW-0805">Transcription regulation</keyword>
<name>A0ABQ3VST2_9CHLR</name>
<keyword evidence="6" id="KW-1185">Reference proteome</keyword>
<protein>
    <recommendedName>
        <fullName evidence="4">HTH arsR-type domain-containing protein</fullName>
    </recommendedName>
</protein>
<dbReference type="Pfam" id="PF01022">
    <property type="entry name" value="HTH_5"/>
    <property type="match status" value="1"/>
</dbReference>
<dbReference type="InterPro" id="IPR036388">
    <property type="entry name" value="WH-like_DNA-bd_sf"/>
</dbReference>
<dbReference type="RefSeq" id="WP_201366191.1">
    <property type="nucleotide sequence ID" value="NZ_BNJJ01000026.1"/>
</dbReference>
<gene>
    <name evidence="5" type="ORF">KSZ_66340</name>
</gene>
<keyword evidence="3" id="KW-0804">Transcription</keyword>
<dbReference type="SMART" id="SM00418">
    <property type="entry name" value="HTH_ARSR"/>
    <property type="match status" value="1"/>
</dbReference>
<evidence type="ECO:0000256" key="1">
    <source>
        <dbReference type="ARBA" id="ARBA00023015"/>
    </source>
</evidence>
<evidence type="ECO:0000313" key="6">
    <source>
        <dbReference type="Proteomes" id="UP000635565"/>
    </source>
</evidence>
<dbReference type="PROSITE" id="PS50987">
    <property type="entry name" value="HTH_ARSR_2"/>
    <property type="match status" value="1"/>
</dbReference>
<feature type="domain" description="HTH arsR-type" evidence="4">
    <location>
        <begin position="1"/>
        <end position="95"/>
    </location>
</feature>
<dbReference type="InterPro" id="IPR036390">
    <property type="entry name" value="WH_DNA-bd_sf"/>
</dbReference>
<dbReference type="InterPro" id="IPR018656">
    <property type="entry name" value="DUF2087"/>
</dbReference>
<dbReference type="InterPro" id="IPR051081">
    <property type="entry name" value="HTH_MetalResp_TranReg"/>
</dbReference>